<dbReference type="EMBL" id="CP047901">
    <property type="protein sequence ID" value="QHO63296.1"/>
    <property type="molecule type" value="Genomic_DNA"/>
</dbReference>
<dbReference type="GO" id="GO:0005840">
    <property type="term" value="C:ribosome"/>
    <property type="evidence" value="ECO:0007669"/>
    <property type="project" value="UniProtKB-KW"/>
</dbReference>
<proteinExistence type="predicted"/>
<dbReference type="InterPro" id="IPR036049">
    <property type="entry name" value="Ribosomal_uL29_sf"/>
</dbReference>
<dbReference type="SUPFAM" id="SSF46561">
    <property type="entry name" value="Ribosomal protein L29 (L29p)"/>
    <property type="match status" value="1"/>
</dbReference>
<keyword evidence="1" id="KW-0687">Ribonucleoprotein</keyword>
<reference evidence="2" key="1">
    <citation type="journal article" date="2020" name="Microorganisms">
        <title>Complete Genome of a Member of a New Bacterial Lineage in the Microgenomates Group Reveals an Unusual Nucleotide Composition Disparity Between Two Strands of DNA and Limited Metabolic Potential.</title>
        <authorList>
            <person name="Kadnikov V.V."/>
            <person name="Mardanov A.V."/>
            <person name="Beletsky A.V."/>
            <person name="Karnachuk O.V."/>
            <person name="Ravin N.V."/>
        </authorList>
    </citation>
    <scope>NUCLEOTIDE SEQUENCE [LARGE SCALE GENOMIC DNA]</scope>
</reference>
<dbReference type="AlphaFoldDB" id="A0A857N5H2"/>
<organism evidence="1 2">
    <name type="scientific">Candidatus Chazhemtobacterium aquaticus</name>
    <dbReference type="NCBI Taxonomy" id="2715735"/>
    <lineage>
        <taxon>Bacteria</taxon>
        <taxon>Candidatus Chazhemtobacteraceae</taxon>
        <taxon>Candidatus Chazhemtobacterium</taxon>
    </lineage>
</organism>
<protein>
    <submittedName>
        <fullName evidence="1">LSU ribosomal protein L29p</fullName>
    </submittedName>
</protein>
<evidence type="ECO:0000313" key="2">
    <source>
        <dbReference type="Proteomes" id="UP000463983"/>
    </source>
</evidence>
<dbReference type="KEGG" id="caqa:MICH65_0315"/>
<sequence>MATSKTKPNTSANITELNKELTKINQELQATRLDIKAGVQSNTNAHKPLKRKKAQLVYQIHQLTKQAKK</sequence>
<dbReference type="RefSeq" id="WP_161931681.1">
    <property type="nucleotide sequence ID" value="NZ_CP047901.1"/>
</dbReference>
<accession>A0A857N5H2</accession>
<keyword evidence="2" id="KW-1185">Reference proteome</keyword>
<gene>
    <name evidence="1" type="ORF">MICH65_0315</name>
</gene>
<dbReference type="Proteomes" id="UP000463983">
    <property type="component" value="Chromosome"/>
</dbReference>
<evidence type="ECO:0000313" key="1">
    <source>
        <dbReference type="EMBL" id="QHO63296.1"/>
    </source>
</evidence>
<dbReference type="GO" id="GO:0006412">
    <property type="term" value="P:translation"/>
    <property type="evidence" value="ECO:0007669"/>
    <property type="project" value="InterPro"/>
</dbReference>
<dbReference type="GO" id="GO:0003735">
    <property type="term" value="F:structural constituent of ribosome"/>
    <property type="evidence" value="ECO:0007669"/>
    <property type="project" value="InterPro"/>
</dbReference>
<keyword evidence="1" id="KW-0689">Ribosomal protein</keyword>
<name>A0A857N5H2_9BACT</name>